<dbReference type="EMBL" id="CABPST010000003">
    <property type="protein sequence ID" value="VVE87666.1"/>
    <property type="molecule type" value="Genomic_DNA"/>
</dbReference>
<sequence length="95" mass="10808">MMKPDRNDVLALMEDFADDVERMEISARDSGIDYEREKLAWAWAIYSASICASWLRLPQSDNELVEILKTHAMLASLSAARRLAERSGAKQCDFL</sequence>
<keyword evidence="2" id="KW-1185">Reference proteome</keyword>
<accession>A0A5E5BQT2</accession>
<dbReference type="RefSeq" id="WP_150559024.1">
    <property type="nucleotide sequence ID" value="NZ_CABPST010000003.1"/>
</dbReference>
<evidence type="ECO:0000313" key="2">
    <source>
        <dbReference type="Proteomes" id="UP000382040"/>
    </source>
</evidence>
<name>A0A5E5BQT2_9BURK</name>
<organism evidence="1 2">
    <name type="scientific">Pandoraea bronchicola</name>
    <dbReference type="NCBI Taxonomy" id="2508287"/>
    <lineage>
        <taxon>Bacteria</taxon>
        <taxon>Pseudomonadati</taxon>
        <taxon>Pseudomonadota</taxon>
        <taxon>Betaproteobacteria</taxon>
        <taxon>Burkholderiales</taxon>
        <taxon>Burkholderiaceae</taxon>
        <taxon>Pandoraea</taxon>
    </lineage>
</organism>
<dbReference type="Proteomes" id="UP000382040">
    <property type="component" value="Unassembled WGS sequence"/>
</dbReference>
<reference evidence="1 2" key="1">
    <citation type="submission" date="2019-08" db="EMBL/GenBank/DDBJ databases">
        <authorList>
            <person name="Peeters C."/>
        </authorList>
    </citation>
    <scope>NUCLEOTIDE SEQUENCE [LARGE SCALE GENOMIC DNA]</scope>
    <source>
        <strain evidence="1 2">LMG 20603</strain>
    </source>
</reference>
<dbReference type="AlphaFoldDB" id="A0A5E5BQT2"/>
<gene>
    <name evidence="1" type="ORF">PBR20603_01603</name>
</gene>
<proteinExistence type="predicted"/>
<dbReference type="OrthoDB" id="6938975at2"/>
<evidence type="ECO:0000313" key="1">
    <source>
        <dbReference type="EMBL" id="VVE87666.1"/>
    </source>
</evidence>
<protein>
    <submittedName>
        <fullName evidence="1">Uncharacterized protein</fullName>
    </submittedName>
</protein>